<proteinExistence type="predicted"/>
<feature type="region of interest" description="Disordered" evidence="1">
    <location>
        <begin position="69"/>
        <end position="95"/>
    </location>
</feature>
<comment type="caution">
    <text evidence="2">The sequence shown here is derived from an EMBL/GenBank/DDBJ whole genome shotgun (WGS) entry which is preliminary data.</text>
</comment>
<sequence length="95" mass="10156">MSQMVSVRWFFEEGEASCDNVIQRGWIWCGGQHGSACELFCDGAHTEQGRGREGNAALRIGIAPTMSSDDFATVDDGNGPSRSGVTLWEGTNGSV</sequence>
<dbReference type="EMBL" id="BAQB01000003">
    <property type="protein sequence ID" value="GBR44365.1"/>
    <property type="molecule type" value="Genomic_DNA"/>
</dbReference>
<feature type="compositionally biased region" description="Polar residues" evidence="1">
    <location>
        <begin position="80"/>
        <end position="95"/>
    </location>
</feature>
<reference evidence="2" key="1">
    <citation type="submission" date="2013-04" db="EMBL/GenBank/DDBJ databases">
        <title>The genome sequencing project of 58 acetic acid bacteria.</title>
        <authorList>
            <person name="Okamoto-Kainuma A."/>
            <person name="Ishikawa M."/>
            <person name="Umino S."/>
            <person name="Koizumi Y."/>
            <person name="Shiwa Y."/>
            <person name="Yoshikawa H."/>
            <person name="Matsutani M."/>
            <person name="Matsushita K."/>
        </authorList>
    </citation>
    <scope>NUCLEOTIDE SEQUENCE</scope>
    <source>
        <strain evidence="2">NBRC 106556</strain>
    </source>
</reference>
<protein>
    <submittedName>
        <fullName evidence="2">Uncharacterized protein</fullName>
    </submittedName>
</protein>
<keyword evidence="3" id="KW-1185">Reference proteome</keyword>
<dbReference type="Proteomes" id="UP001062443">
    <property type="component" value="Unassembled WGS sequence"/>
</dbReference>
<name>A0ABQ0QGY7_9PROT</name>
<gene>
    <name evidence="2" type="ORF">AA106556_0403</name>
</gene>
<evidence type="ECO:0000313" key="3">
    <source>
        <dbReference type="Proteomes" id="UP001062443"/>
    </source>
</evidence>
<evidence type="ECO:0000256" key="1">
    <source>
        <dbReference type="SAM" id="MobiDB-lite"/>
    </source>
</evidence>
<accession>A0ABQ0QGY7</accession>
<evidence type="ECO:0000313" key="2">
    <source>
        <dbReference type="EMBL" id="GBR44365.1"/>
    </source>
</evidence>
<organism evidence="2 3">
    <name type="scientific">Neokomagataea tanensis NBRC 106556</name>
    <dbReference type="NCBI Taxonomy" id="1223519"/>
    <lineage>
        <taxon>Bacteria</taxon>
        <taxon>Pseudomonadati</taxon>
        <taxon>Pseudomonadota</taxon>
        <taxon>Alphaproteobacteria</taxon>
        <taxon>Acetobacterales</taxon>
        <taxon>Acetobacteraceae</taxon>
        <taxon>Neokomagataea</taxon>
    </lineage>
</organism>